<gene>
    <name evidence="3" type="ORF">QQX98_010323</name>
</gene>
<proteinExistence type="predicted"/>
<name>A0ABR1GPX7_9HYPO</name>
<dbReference type="Gene3D" id="1.25.40.10">
    <property type="entry name" value="Tetratricopeptide repeat domain"/>
    <property type="match status" value="1"/>
</dbReference>
<dbReference type="PANTHER" id="PTHR35205:SF1">
    <property type="entry name" value="ZU5 DOMAIN-CONTAINING PROTEIN"/>
    <property type="match status" value="1"/>
</dbReference>
<sequence length="891" mass="100024">MSDAAWTQSLERHKNRLGTEAYNEIVEILDYEKFISKFNKLIAAYSSRKFTECLQKLGGVFNLLQTFTLVIGTMVQANPCVAALVWGSVLAVVELACKFTSTLDKITKVLSDITESLPRFQRYLKLFPESESLKDKARELYDTYIDFLISARVYLIKGSWFTYPLSLWPAAKFAATHEQIILLGKQFEDEVRISTDEVTVAGARKLVSNNSNMPAPSAQKTTVTLPRNEKFFGQVSRLEELHAALGPHGANPVPQDGQAPSRQRSCCVHGIGGSGKTSIALEYIYRYRDCFRHVFWVASEHTPELAGSYALIAKAVLPPCSEKAMDQDLLIRHAKDWLSSTDDSWLLVFDNVVKSDMLREYIPCSTRGSIITTQAAEIQDMTTSSIELQGFVDDGEAVDMLLHYLQNKKVVREDAKAVIDLIGEIPLAIAHAAGVINQTGCSLPAFVTTVKERRQRSTIWSGEKPSTILHYERSFAAVFDVALETLSPGVRELLECFAILDPNGIPEELVFPHVFKILNMDPNLGYFEVKKQLKSRHLVETRTGDSVPASGNDPSTGSAPIPPALLVHRSVQQVILFDLDEKPNKRQQRFTQSFELVRAVVPRQSPYRSPINHLWPTYDKFVSNVRSLYYNFISPEQPISPFLGFAELLSDTCNYLWEKNEPRGAMDMLRVAEGICNEVLDPKDPNPVLGGLLAVVASFELNAGPDSRVSCLDHMKRVLDLRIRHMSNLPQETDKRQHGILLGSGYNNLAWAYMTMDDFERADPLLRTSLEVKKEWATEETAVFPFAECYKNLAHVELSRGNSDKTIPLMLKARNMMKESMGPEAGATMLFTFILGNMLFCVGDVKKSLVEHMRTLRLRKKNLGSTDPYVMDSYHAVGVIYHELGELEVAE</sequence>
<comment type="caution">
    <text evidence="3">The sequence shown here is derived from an EMBL/GenBank/DDBJ whole genome shotgun (WGS) entry which is preliminary data.</text>
</comment>
<evidence type="ECO:0000259" key="2">
    <source>
        <dbReference type="Pfam" id="PF24809"/>
    </source>
</evidence>
<dbReference type="PANTHER" id="PTHR35205">
    <property type="entry name" value="NB-ARC AND TPR DOMAIN PROTEIN"/>
    <property type="match status" value="1"/>
</dbReference>
<dbReference type="InterPro" id="IPR011990">
    <property type="entry name" value="TPR-like_helical_dom_sf"/>
</dbReference>
<dbReference type="Pfam" id="PF13374">
    <property type="entry name" value="TPR_10"/>
    <property type="match status" value="1"/>
</dbReference>
<feature type="region of interest" description="Disordered" evidence="1">
    <location>
        <begin position="540"/>
        <end position="559"/>
    </location>
</feature>
<dbReference type="Gene3D" id="3.40.50.300">
    <property type="entry name" value="P-loop containing nucleotide triphosphate hydrolases"/>
    <property type="match status" value="1"/>
</dbReference>
<dbReference type="EMBL" id="JAZAVJ010000223">
    <property type="protein sequence ID" value="KAK7403916.1"/>
    <property type="molecule type" value="Genomic_DNA"/>
</dbReference>
<feature type="domain" description="DUF7708" evidence="2">
    <location>
        <begin position="64"/>
        <end position="160"/>
    </location>
</feature>
<keyword evidence="4" id="KW-1185">Reference proteome</keyword>
<dbReference type="InterPro" id="IPR056125">
    <property type="entry name" value="DUF7708"/>
</dbReference>
<evidence type="ECO:0000256" key="1">
    <source>
        <dbReference type="SAM" id="MobiDB-lite"/>
    </source>
</evidence>
<accession>A0ABR1GPX7</accession>
<dbReference type="SUPFAM" id="SSF52540">
    <property type="entry name" value="P-loop containing nucleoside triphosphate hydrolases"/>
    <property type="match status" value="1"/>
</dbReference>
<dbReference type="Pfam" id="PF24809">
    <property type="entry name" value="DUF7708"/>
    <property type="match status" value="1"/>
</dbReference>
<dbReference type="SUPFAM" id="SSF48452">
    <property type="entry name" value="TPR-like"/>
    <property type="match status" value="1"/>
</dbReference>
<dbReference type="Proteomes" id="UP001498476">
    <property type="component" value="Unassembled WGS sequence"/>
</dbReference>
<evidence type="ECO:0000313" key="3">
    <source>
        <dbReference type="EMBL" id="KAK7403916.1"/>
    </source>
</evidence>
<dbReference type="InterPro" id="IPR027417">
    <property type="entry name" value="P-loop_NTPase"/>
</dbReference>
<evidence type="ECO:0000313" key="4">
    <source>
        <dbReference type="Proteomes" id="UP001498476"/>
    </source>
</evidence>
<reference evidence="3 4" key="1">
    <citation type="journal article" date="2025" name="Microbiol. Resour. Announc.">
        <title>Draft genome sequences for Neonectria magnoliae and Neonectria punicea, canker pathogens of Liriodendron tulipifera and Acer saccharum in West Virginia.</title>
        <authorList>
            <person name="Petronek H.M."/>
            <person name="Kasson M.T."/>
            <person name="Metheny A.M."/>
            <person name="Stauder C.M."/>
            <person name="Lovett B."/>
            <person name="Lynch S.C."/>
            <person name="Garnas J.R."/>
            <person name="Kasson L.R."/>
            <person name="Stajich J.E."/>
        </authorList>
    </citation>
    <scope>NUCLEOTIDE SEQUENCE [LARGE SCALE GENOMIC DNA]</scope>
    <source>
        <strain evidence="3 4">NRRL 64653</strain>
    </source>
</reference>
<organism evidence="3 4">
    <name type="scientific">Neonectria punicea</name>
    <dbReference type="NCBI Taxonomy" id="979145"/>
    <lineage>
        <taxon>Eukaryota</taxon>
        <taxon>Fungi</taxon>
        <taxon>Dikarya</taxon>
        <taxon>Ascomycota</taxon>
        <taxon>Pezizomycotina</taxon>
        <taxon>Sordariomycetes</taxon>
        <taxon>Hypocreomycetidae</taxon>
        <taxon>Hypocreales</taxon>
        <taxon>Nectriaceae</taxon>
        <taxon>Neonectria</taxon>
    </lineage>
</organism>
<protein>
    <recommendedName>
        <fullName evidence="2">DUF7708 domain-containing protein</fullName>
    </recommendedName>
</protein>